<dbReference type="Gene3D" id="3.40.30.10">
    <property type="entry name" value="Glutaredoxin"/>
    <property type="match status" value="1"/>
</dbReference>
<evidence type="ECO:0000256" key="3">
    <source>
        <dbReference type="ARBA" id="ARBA00023002"/>
    </source>
</evidence>
<dbReference type="PROSITE" id="PS51352">
    <property type="entry name" value="THIOREDOXIN_2"/>
    <property type="match status" value="1"/>
</dbReference>
<dbReference type="InterPro" id="IPR036249">
    <property type="entry name" value="Thioredoxin-like_sf"/>
</dbReference>
<comment type="caution">
    <text evidence="7">The sequence shown here is derived from an EMBL/GenBank/DDBJ whole genome shotgun (WGS) entry which is preliminary data.</text>
</comment>
<dbReference type="GO" id="GO:0034599">
    <property type="term" value="P:cellular response to oxidative stress"/>
    <property type="evidence" value="ECO:0007669"/>
    <property type="project" value="TreeGrafter"/>
</dbReference>
<evidence type="ECO:0000256" key="4">
    <source>
        <dbReference type="PIRSR" id="PIRSR000303-1"/>
    </source>
</evidence>
<evidence type="ECO:0000256" key="2">
    <source>
        <dbReference type="ARBA" id="ARBA00022559"/>
    </source>
</evidence>
<evidence type="ECO:0000256" key="1">
    <source>
        <dbReference type="ARBA" id="ARBA00006926"/>
    </source>
</evidence>
<dbReference type="GO" id="GO:0004601">
    <property type="term" value="F:peroxidase activity"/>
    <property type="evidence" value="ECO:0007669"/>
    <property type="project" value="UniProtKB-KW"/>
</dbReference>
<feature type="active site" evidence="4">
    <location>
        <position position="36"/>
    </location>
</feature>
<reference evidence="8" key="1">
    <citation type="submission" date="2016-05" db="EMBL/GenBank/DDBJ databases">
        <authorList>
            <person name="Liu B."/>
            <person name="Wang J."/>
            <person name="Zhu Y."/>
            <person name="Liu G."/>
            <person name="Chen Q."/>
            <person name="Chen Z."/>
            <person name="Lan J."/>
            <person name="Che J."/>
            <person name="Ge C."/>
            <person name="Shi H."/>
            <person name="Pan Z."/>
            <person name="Liu X."/>
        </authorList>
    </citation>
    <scope>NUCLEOTIDE SEQUENCE [LARGE SCALE GENOMIC DNA]</scope>
    <source>
        <strain evidence="8">FJAT-27215</strain>
    </source>
</reference>
<dbReference type="EMBL" id="MAYT01000010">
    <property type="protein sequence ID" value="OCA89380.1"/>
    <property type="molecule type" value="Genomic_DNA"/>
</dbReference>
<accession>A0A1B9B001</accession>
<dbReference type="PRINTS" id="PR01011">
    <property type="entry name" value="GLUTPROXDASE"/>
</dbReference>
<keyword evidence="8" id="KW-1185">Reference proteome</keyword>
<name>A0A1B9B001_9BACI</name>
<evidence type="ECO:0000313" key="7">
    <source>
        <dbReference type="EMBL" id="OCA89380.1"/>
    </source>
</evidence>
<evidence type="ECO:0000259" key="6">
    <source>
        <dbReference type="PROSITE" id="PS51352"/>
    </source>
</evidence>
<dbReference type="InterPro" id="IPR029759">
    <property type="entry name" value="GPX_AS"/>
</dbReference>
<feature type="domain" description="Thioredoxin" evidence="6">
    <location>
        <begin position="1"/>
        <end position="158"/>
    </location>
</feature>
<proteinExistence type="inferred from homology"/>
<dbReference type="CDD" id="cd00340">
    <property type="entry name" value="GSH_Peroxidase"/>
    <property type="match status" value="1"/>
</dbReference>
<evidence type="ECO:0000256" key="5">
    <source>
        <dbReference type="RuleBase" id="RU000499"/>
    </source>
</evidence>
<dbReference type="InterPro" id="IPR000889">
    <property type="entry name" value="Glutathione_peroxidase"/>
</dbReference>
<dbReference type="InterPro" id="IPR013766">
    <property type="entry name" value="Thioredoxin_domain"/>
</dbReference>
<dbReference type="SUPFAM" id="SSF52833">
    <property type="entry name" value="Thioredoxin-like"/>
    <property type="match status" value="1"/>
</dbReference>
<keyword evidence="3 5" id="KW-0560">Oxidoreductase</keyword>
<dbReference type="PANTHER" id="PTHR11592:SF78">
    <property type="entry name" value="GLUTATHIONE PEROXIDASE"/>
    <property type="match status" value="1"/>
</dbReference>
<dbReference type="PIRSF" id="PIRSF000303">
    <property type="entry name" value="Glutathion_perox"/>
    <property type="match status" value="1"/>
</dbReference>
<organism evidence="7 8">
    <name type="scientific">Pseudobacillus wudalianchiensis</name>
    <dbReference type="NCBI Taxonomy" id="1743143"/>
    <lineage>
        <taxon>Bacteria</taxon>
        <taxon>Bacillati</taxon>
        <taxon>Bacillota</taxon>
        <taxon>Bacilli</taxon>
        <taxon>Bacillales</taxon>
        <taxon>Bacillaceae</taxon>
        <taxon>Pseudobacillus</taxon>
    </lineage>
</organism>
<dbReference type="Pfam" id="PF00255">
    <property type="entry name" value="GSHPx"/>
    <property type="match status" value="1"/>
</dbReference>
<gene>
    <name evidence="7" type="ORF">A8F95_21350</name>
</gene>
<dbReference type="PROSITE" id="PS00460">
    <property type="entry name" value="GLUTATHIONE_PEROXID_1"/>
    <property type="match status" value="1"/>
</dbReference>
<dbReference type="PANTHER" id="PTHR11592">
    <property type="entry name" value="GLUTATHIONE PEROXIDASE"/>
    <property type="match status" value="1"/>
</dbReference>
<dbReference type="AlphaFoldDB" id="A0A1B9B001"/>
<dbReference type="PROSITE" id="PS51355">
    <property type="entry name" value="GLUTATHIONE_PEROXID_3"/>
    <property type="match status" value="1"/>
</dbReference>
<protein>
    <recommendedName>
        <fullName evidence="5">Glutathione peroxidase</fullName>
    </recommendedName>
</protein>
<keyword evidence="2 5" id="KW-0575">Peroxidase</keyword>
<dbReference type="FunFam" id="3.40.30.10:FF:000010">
    <property type="entry name" value="Glutathione peroxidase"/>
    <property type="match status" value="1"/>
</dbReference>
<evidence type="ECO:0000313" key="8">
    <source>
        <dbReference type="Proteomes" id="UP000092578"/>
    </source>
</evidence>
<dbReference type="RefSeq" id="WP_065410032.1">
    <property type="nucleotide sequence ID" value="NZ_MAYT01000010.1"/>
</dbReference>
<comment type="similarity">
    <text evidence="1 5">Belongs to the glutathione peroxidase family.</text>
</comment>
<sequence length="158" mass="18224">MNPIYDIHVTNSEGQEASMADYQGQVLLIVNTASKCGFTPQFKELQSLYEKYKDQGFTVLGFPSDEFMKQEFEKQEKIIEFCQLNYGVTFPMFYKTNVKGKDIHPLFSYLTAQQSGLFTGTIKWNFTKFLVDREGNVVSRYAPKTSPLKIEDDLQKLL</sequence>
<dbReference type="Proteomes" id="UP000092578">
    <property type="component" value="Unassembled WGS sequence"/>
</dbReference>